<dbReference type="RefSeq" id="WP_220783204.1">
    <property type="nucleotide sequence ID" value="NZ_BPEY01000129.1"/>
</dbReference>
<proteinExistence type="predicted"/>
<sequence length="307" mass="36064">MPVGPQIPFVKPPITFADQIQKLQQRGLIVSNRAEAEFYLSQLNYYRFAAYCLPFEQDHASHTFQANTKFEDVLNLYIFDRELRLLMLDAIERFEVSLRTQIAYSLSHSYGTAHPHLNPAIFHSTQIYDKSVENLEGEVNRSREDFIRHLTNKYSEDLPPIWAAVELMTIGQLSKWYSNIKKRRDRQDIARAYQVDESILTSFCKHLTHVRNYSAHHARLWNRGFTLTMTVPRRGPQDLVAGLDSTQQQGRAQRKIYNTLVMLIHLMNIMNPGHHWKQRLIDLIQSHKIDTSKMGFPADWQQRQIWQ</sequence>
<dbReference type="EMBL" id="BPEY01000129">
    <property type="protein sequence ID" value="GIU51738.1"/>
    <property type="molecule type" value="Genomic_DNA"/>
</dbReference>
<dbReference type="InterPro" id="IPR011664">
    <property type="entry name" value="Abi_system_AbiD/AbiF-like"/>
</dbReference>
<gene>
    <name evidence="1" type="ORF">TUM4438_42430</name>
</gene>
<keyword evidence="2" id="KW-1185">Reference proteome</keyword>
<reference evidence="1" key="1">
    <citation type="submission" date="2021-05" db="EMBL/GenBank/DDBJ databases">
        <title>Molecular characterization for Shewanella algae harboring chromosomal blaOXA-55-like strains isolated from clinical and environment sample.</title>
        <authorList>
            <person name="Ohama Y."/>
            <person name="Aoki K."/>
            <person name="Harada S."/>
            <person name="Moriya K."/>
            <person name="Ishii Y."/>
            <person name="Tateda K."/>
        </authorList>
    </citation>
    <scope>NUCLEOTIDE SEQUENCE</scope>
    <source>
        <strain evidence="1">JCM 11563</strain>
    </source>
</reference>
<evidence type="ECO:0000313" key="2">
    <source>
        <dbReference type="Proteomes" id="UP000887104"/>
    </source>
</evidence>
<dbReference type="InterPro" id="IPR017034">
    <property type="entry name" value="Abi_system_AbiD/AbiF"/>
</dbReference>
<accession>A0ABQ4PQY0</accession>
<evidence type="ECO:0000313" key="1">
    <source>
        <dbReference type="EMBL" id="GIU51738.1"/>
    </source>
</evidence>
<protein>
    <submittedName>
        <fullName evidence="1">ABC transporter permease</fullName>
    </submittedName>
</protein>
<name>A0ABQ4PQY0_9GAMM</name>
<dbReference type="PIRSF" id="PIRSF034934">
    <property type="entry name" value="AbiF_AbiD"/>
    <property type="match status" value="1"/>
</dbReference>
<dbReference type="Pfam" id="PF07751">
    <property type="entry name" value="Abi_2"/>
    <property type="match status" value="1"/>
</dbReference>
<dbReference type="Proteomes" id="UP000887104">
    <property type="component" value="Unassembled WGS sequence"/>
</dbReference>
<comment type="caution">
    <text evidence="1">The sequence shown here is derived from an EMBL/GenBank/DDBJ whole genome shotgun (WGS) entry which is preliminary data.</text>
</comment>
<organism evidence="1 2">
    <name type="scientific">Shewanella sairae</name>
    <dbReference type="NCBI Taxonomy" id="190310"/>
    <lineage>
        <taxon>Bacteria</taxon>
        <taxon>Pseudomonadati</taxon>
        <taxon>Pseudomonadota</taxon>
        <taxon>Gammaproteobacteria</taxon>
        <taxon>Alteromonadales</taxon>
        <taxon>Shewanellaceae</taxon>
        <taxon>Shewanella</taxon>
    </lineage>
</organism>